<comment type="caution">
    <text evidence="2">The sequence shown here is derived from an EMBL/GenBank/DDBJ whole genome shotgun (WGS) entry which is preliminary data.</text>
</comment>
<proteinExistence type="predicted"/>
<accession>A0A0F9IMZ9</accession>
<dbReference type="EMBL" id="LAZR01018744">
    <property type="protein sequence ID" value="KKL95170.1"/>
    <property type="molecule type" value="Genomic_DNA"/>
</dbReference>
<reference evidence="2" key="1">
    <citation type="journal article" date="2015" name="Nature">
        <title>Complex archaea that bridge the gap between prokaryotes and eukaryotes.</title>
        <authorList>
            <person name="Spang A."/>
            <person name="Saw J.H."/>
            <person name="Jorgensen S.L."/>
            <person name="Zaremba-Niedzwiedzka K."/>
            <person name="Martijn J."/>
            <person name="Lind A.E."/>
            <person name="van Eijk R."/>
            <person name="Schleper C."/>
            <person name="Guy L."/>
            <person name="Ettema T.J."/>
        </authorList>
    </citation>
    <scope>NUCLEOTIDE SEQUENCE</scope>
</reference>
<protein>
    <submittedName>
        <fullName evidence="2">Uncharacterized protein</fullName>
    </submittedName>
</protein>
<organism evidence="2">
    <name type="scientific">marine sediment metagenome</name>
    <dbReference type="NCBI Taxonomy" id="412755"/>
    <lineage>
        <taxon>unclassified sequences</taxon>
        <taxon>metagenomes</taxon>
        <taxon>ecological metagenomes</taxon>
    </lineage>
</organism>
<feature type="transmembrane region" description="Helical" evidence="1">
    <location>
        <begin position="20"/>
        <end position="41"/>
    </location>
</feature>
<evidence type="ECO:0000313" key="2">
    <source>
        <dbReference type="EMBL" id="KKL95170.1"/>
    </source>
</evidence>
<gene>
    <name evidence="2" type="ORF">LCGC14_1857350</name>
</gene>
<keyword evidence="1" id="KW-1133">Transmembrane helix</keyword>
<dbReference type="AlphaFoldDB" id="A0A0F9IMZ9"/>
<name>A0A0F9IMZ9_9ZZZZ</name>
<keyword evidence="1" id="KW-0472">Membrane</keyword>
<evidence type="ECO:0000256" key="1">
    <source>
        <dbReference type="SAM" id="Phobius"/>
    </source>
</evidence>
<keyword evidence="1" id="KW-0812">Transmembrane</keyword>
<feature type="non-terminal residue" evidence="2">
    <location>
        <position position="1"/>
    </location>
</feature>
<sequence>ASGKYGGAMLFSLALTSDGTIAFELPFLLSIFAIATVILIIRRRKNQTMKIDKIKST</sequence>